<comment type="caution">
    <text evidence="4">The sequence shown here is derived from an EMBL/GenBank/DDBJ whole genome shotgun (WGS) entry which is preliminary data.</text>
</comment>
<dbReference type="GO" id="GO:0005737">
    <property type="term" value="C:cytoplasm"/>
    <property type="evidence" value="ECO:0007669"/>
    <property type="project" value="UniProtKB-SubCell"/>
</dbReference>
<evidence type="ECO:0000256" key="1">
    <source>
        <dbReference type="ARBA" id="ARBA00006100"/>
    </source>
</evidence>
<dbReference type="InterPro" id="IPR010723">
    <property type="entry name" value="HemN_C"/>
</dbReference>
<gene>
    <name evidence="4" type="primary">hemW</name>
    <name evidence="4" type="ORF">NYP16_11890</name>
</gene>
<dbReference type="GO" id="GO:0051539">
    <property type="term" value="F:4 iron, 4 sulfur cluster binding"/>
    <property type="evidence" value="ECO:0007669"/>
    <property type="project" value="UniProtKB-UniRule"/>
</dbReference>
<dbReference type="RefSeq" id="WP_274944357.1">
    <property type="nucleotide sequence ID" value="NZ_JANWOI010000004.1"/>
</dbReference>
<keyword evidence="2" id="KW-0963">Cytoplasm</keyword>
<dbReference type="SFLD" id="SFLDF00288">
    <property type="entry name" value="HemN-like__clustered_with_nucl"/>
    <property type="match status" value="1"/>
</dbReference>
<comment type="similarity">
    <text evidence="1">Belongs to the anaerobic coproporphyrinogen-III oxidase family. HemW subfamily.</text>
</comment>
<dbReference type="Pfam" id="PF06969">
    <property type="entry name" value="HemN_C"/>
    <property type="match status" value="1"/>
</dbReference>
<evidence type="ECO:0000313" key="5">
    <source>
        <dbReference type="Proteomes" id="UP001141619"/>
    </source>
</evidence>
<feature type="domain" description="Radical SAM core" evidence="3">
    <location>
        <begin position="10"/>
        <end position="245"/>
    </location>
</feature>
<reference evidence="4" key="2">
    <citation type="journal article" date="2023" name="Syst. Appl. Microbiol.">
        <title>Govania unica gen. nov., sp. nov., a rare biosphere bacterium that represents a novel family in the class Alphaproteobacteria.</title>
        <authorList>
            <person name="Vandamme P."/>
            <person name="Peeters C."/>
            <person name="Hettiarachchi A."/>
            <person name="Cnockaert M."/>
            <person name="Carlier A."/>
        </authorList>
    </citation>
    <scope>NUCLEOTIDE SEQUENCE</scope>
    <source>
        <strain evidence="4">LMG 31809</strain>
    </source>
</reference>
<dbReference type="CDD" id="cd01335">
    <property type="entry name" value="Radical_SAM"/>
    <property type="match status" value="1"/>
</dbReference>
<dbReference type="AlphaFoldDB" id="A0A9X3TZP4"/>
<evidence type="ECO:0000313" key="4">
    <source>
        <dbReference type="EMBL" id="MDA5194652.1"/>
    </source>
</evidence>
<evidence type="ECO:0000259" key="3">
    <source>
        <dbReference type="PROSITE" id="PS51918"/>
    </source>
</evidence>
<dbReference type="PROSITE" id="PS51918">
    <property type="entry name" value="RADICAL_SAM"/>
    <property type="match status" value="1"/>
</dbReference>
<dbReference type="Pfam" id="PF04055">
    <property type="entry name" value="Radical_SAM"/>
    <property type="match status" value="1"/>
</dbReference>
<organism evidence="4 5">
    <name type="scientific">Govanella unica</name>
    <dbReference type="NCBI Taxonomy" id="2975056"/>
    <lineage>
        <taxon>Bacteria</taxon>
        <taxon>Pseudomonadati</taxon>
        <taxon>Pseudomonadota</taxon>
        <taxon>Alphaproteobacteria</taxon>
        <taxon>Emcibacterales</taxon>
        <taxon>Govanellaceae</taxon>
        <taxon>Govanella</taxon>
    </lineage>
</organism>
<keyword evidence="2" id="KW-0479">Metal-binding</keyword>
<reference evidence="4" key="1">
    <citation type="submission" date="2022-08" db="EMBL/GenBank/DDBJ databases">
        <authorList>
            <person name="Vandamme P."/>
            <person name="Hettiarachchi A."/>
            <person name="Peeters C."/>
            <person name="Cnockaert M."/>
            <person name="Carlier A."/>
        </authorList>
    </citation>
    <scope>NUCLEOTIDE SEQUENCE</scope>
    <source>
        <strain evidence="4">LMG 31809</strain>
    </source>
</reference>
<name>A0A9X3TZP4_9PROT</name>
<comment type="function">
    <text evidence="2">Probably acts as a heme chaperone, transferring heme to an unknown acceptor. Binds one molecule of heme per monomer, possibly covalently. Binds 1 [4Fe-4S] cluster. The cluster is coordinated with 3 cysteines and an exchangeable S-adenosyl-L-methionine.</text>
</comment>
<dbReference type="InterPro" id="IPR006638">
    <property type="entry name" value="Elp3/MiaA/NifB-like_rSAM"/>
</dbReference>
<dbReference type="EMBL" id="JANWOI010000004">
    <property type="protein sequence ID" value="MDA5194652.1"/>
    <property type="molecule type" value="Genomic_DNA"/>
</dbReference>
<dbReference type="Proteomes" id="UP001141619">
    <property type="component" value="Unassembled WGS sequence"/>
</dbReference>
<dbReference type="SFLD" id="SFLDG01065">
    <property type="entry name" value="anaerobic_coproporphyrinogen-I"/>
    <property type="match status" value="1"/>
</dbReference>
<evidence type="ECO:0000256" key="2">
    <source>
        <dbReference type="RuleBase" id="RU364116"/>
    </source>
</evidence>
<dbReference type="GO" id="GO:0006779">
    <property type="term" value="P:porphyrin-containing compound biosynthetic process"/>
    <property type="evidence" value="ECO:0007669"/>
    <property type="project" value="InterPro"/>
</dbReference>
<proteinExistence type="inferred from homology"/>
<dbReference type="InterPro" id="IPR004559">
    <property type="entry name" value="HemW-like"/>
</dbReference>
<dbReference type="PANTHER" id="PTHR13932">
    <property type="entry name" value="COPROPORPHYRINIGEN III OXIDASE"/>
    <property type="match status" value="1"/>
</dbReference>
<dbReference type="SFLD" id="SFLDF00562">
    <property type="entry name" value="HemN-like__clustered_with_heat"/>
    <property type="match status" value="1"/>
</dbReference>
<keyword evidence="2" id="KW-0004">4Fe-4S</keyword>
<dbReference type="InterPro" id="IPR007197">
    <property type="entry name" value="rSAM"/>
</dbReference>
<dbReference type="InterPro" id="IPR058240">
    <property type="entry name" value="rSAM_sf"/>
</dbReference>
<dbReference type="SMART" id="SM00729">
    <property type="entry name" value="Elp3"/>
    <property type="match status" value="1"/>
</dbReference>
<keyword evidence="2" id="KW-0143">Chaperone</keyword>
<keyword evidence="2" id="KW-0949">S-adenosyl-L-methionine</keyword>
<keyword evidence="2" id="KW-0408">Iron</keyword>
<protein>
    <recommendedName>
        <fullName evidence="2">Heme chaperone HemW</fullName>
    </recommendedName>
</protein>
<dbReference type="SFLD" id="SFLDS00029">
    <property type="entry name" value="Radical_SAM"/>
    <property type="match status" value="1"/>
</dbReference>
<dbReference type="Gene3D" id="3.30.750.200">
    <property type="match status" value="1"/>
</dbReference>
<dbReference type="NCBIfam" id="TIGR00539">
    <property type="entry name" value="hemN_rel"/>
    <property type="match status" value="1"/>
</dbReference>
<keyword evidence="2" id="KW-0349">Heme</keyword>
<dbReference type="PANTHER" id="PTHR13932:SF5">
    <property type="entry name" value="RADICAL S-ADENOSYL METHIONINE DOMAIN-CONTAINING PROTEIN 1, MITOCHONDRIAL"/>
    <property type="match status" value="1"/>
</dbReference>
<keyword evidence="5" id="KW-1185">Reference proteome</keyword>
<sequence length="395" mass="43034">MTTAPAHPPSNSGDPIGIYIHWPFCLSKCPYCDFNSHVRARVDEATWQASLLRELDHFAALMPGRTVGSVFFGGGTPSLMPPATTAALIERIHDRWDVTPDLEITLEANPTSVEAERFAGFRAAGVNRLSMGVQSLRDAELKFLGRGHSADEAKAAIRLARKTFDRMSFDLIYARPHQTVSNWQAELNEAMALAADHLSLYQLTIEEGTAFANIYRRGGFTLPDEDTAAALYEVTLETTAKAGLPAYEISNHAVPGAECRHNLLYWRYGDYAGVGPGAHGRLLTDNGDAIATAQAKKPEDWLAAVERDGHGTVSTEKLRAADRAVEMVMMGLRLRAGLDTARFARRIGQPVTDYLNPTALADAIAHDLLVQTPGNLRTTEKGAAVLNRLLGELLS</sequence>
<keyword evidence="2" id="KW-0411">Iron-sulfur</keyword>
<comment type="subcellular location">
    <subcellularLocation>
        <location evidence="2">Cytoplasm</location>
    </subcellularLocation>
</comment>
<dbReference type="GO" id="GO:0004109">
    <property type="term" value="F:coproporphyrinogen oxidase activity"/>
    <property type="evidence" value="ECO:0007669"/>
    <property type="project" value="InterPro"/>
</dbReference>
<dbReference type="InterPro" id="IPR034505">
    <property type="entry name" value="Coproporphyrinogen-III_oxidase"/>
</dbReference>
<dbReference type="SUPFAM" id="SSF102114">
    <property type="entry name" value="Radical SAM enzymes"/>
    <property type="match status" value="1"/>
</dbReference>
<dbReference type="GO" id="GO:0046872">
    <property type="term" value="F:metal ion binding"/>
    <property type="evidence" value="ECO:0007669"/>
    <property type="project" value="UniProtKB-UniRule"/>
</dbReference>
<accession>A0A9X3TZP4</accession>